<proteinExistence type="predicted"/>
<gene>
    <name evidence="2" type="ORF">AVDCRST_MAG79-747</name>
</gene>
<accession>A0A6J4TQ08</accession>
<evidence type="ECO:0000256" key="1">
    <source>
        <dbReference type="SAM" id="MobiDB-lite"/>
    </source>
</evidence>
<evidence type="ECO:0000313" key="2">
    <source>
        <dbReference type="EMBL" id="CAA9529018.1"/>
    </source>
</evidence>
<sequence>MSQTDPFPLFDLSHEDEDRHGDLLIVPTAEGWGWDAELGWDDERVVDTYPRASDPPSTLDGAPSVHPGAARRDR</sequence>
<feature type="region of interest" description="Disordered" evidence="1">
    <location>
        <begin position="47"/>
        <end position="74"/>
    </location>
</feature>
<name>A0A6J4TQ08_9ACTN</name>
<organism evidence="2">
    <name type="scientific">uncultured Thermoleophilia bacterium</name>
    <dbReference type="NCBI Taxonomy" id="1497501"/>
    <lineage>
        <taxon>Bacteria</taxon>
        <taxon>Bacillati</taxon>
        <taxon>Actinomycetota</taxon>
        <taxon>Thermoleophilia</taxon>
        <taxon>environmental samples</taxon>
    </lineage>
</organism>
<protein>
    <submittedName>
        <fullName evidence="2">Uncharacterized protein</fullName>
    </submittedName>
</protein>
<reference evidence="2" key="1">
    <citation type="submission" date="2020-02" db="EMBL/GenBank/DDBJ databases">
        <authorList>
            <person name="Meier V. D."/>
        </authorList>
    </citation>
    <scope>NUCLEOTIDE SEQUENCE</scope>
    <source>
        <strain evidence="2">AVDCRST_MAG79</strain>
    </source>
</reference>
<dbReference type="AlphaFoldDB" id="A0A6J4TQ08"/>
<dbReference type="EMBL" id="CADCWC010000145">
    <property type="protein sequence ID" value="CAA9529018.1"/>
    <property type="molecule type" value="Genomic_DNA"/>
</dbReference>